<dbReference type="KEGG" id="amg:AMEC673_11425"/>
<dbReference type="AlphaFoldDB" id="A0AB32ZZ97"/>
<organism evidence="1 2">
    <name type="scientific">Alteromonas macleodii (strain English Channel 673)</name>
    <dbReference type="NCBI Taxonomy" id="1004788"/>
    <lineage>
        <taxon>Bacteria</taxon>
        <taxon>Pseudomonadati</taxon>
        <taxon>Pseudomonadota</taxon>
        <taxon>Gammaproteobacteria</taxon>
        <taxon>Alteromonadales</taxon>
        <taxon>Alteromonadaceae</taxon>
        <taxon>Alteromonas/Salinimonas group</taxon>
        <taxon>Alteromonas</taxon>
    </lineage>
</organism>
<evidence type="ECO:0000313" key="1">
    <source>
        <dbReference type="EMBL" id="AFT74975.1"/>
    </source>
</evidence>
<protein>
    <submittedName>
        <fullName evidence="1">Uncharacterized protein</fullName>
    </submittedName>
</protein>
<evidence type="ECO:0000313" key="2">
    <source>
        <dbReference type="Proteomes" id="UP000006296"/>
    </source>
</evidence>
<gene>
    <name evidence="1" type="ordered locus">AMEC673_11425</name>
</gene>
<dbReference type="EMBL" id="CP003844">
    <property type="protein sequence ID" value="AFT74975.1"/>
    <property type="molecule type" value="Genomic_DNA"/>
</dbReference>
<accession>A0AB32ZZ97</accession>
<sequence>MDNSYKLEKRAVIAAVSSTFSRRNEYDTGQVCRKVKNAVSQWSVSHNRKVIKTSAQVVGFNTHYGFAHVFERCFSIIATRA</sequence>
<name>A0AB32ZZ97_ALTME</name>
<dbReference type="Proteomes" id="UP000006296">
    <property type="component" value="Chromosome"/>
</dbReference>
<reference evidence="2" key="1">
    <citation type="journal article" date="2012" name="Sci. Rep.">
        <title>Genomes of surface isolates of Alteromonas macleodii: the life of a widespread marine opportunistic copiotroph.</title>
        <authorList>
            <person name="Lopez-Perez M."/>
            <person name="Gonzaga A."/>
            <person name="Martin-Cuadrado A.B."/>
            <person name="Onyshchenko O."/>
            <person name="Ghavidel A."/>
            <person name="Ghai R."/>
            <person name="Rodriguez-Valera F."/>
        </authorList>
    </citation>
    <scope>NUCLEOTIDE SEQUENCE [LARGE SCALE GENOMIC DNA]</scope>
    <source>
        <strain evidence="2">English Channel 673</strain>
    </source>
</reference>
<proteinExistence type="predicted"/>